<dbReference type="RefSeq" id="WP_349243976.1">
    <property type="nucleotide sequence ID" value="NZ_JASCXX010000005.1"/>
</dbReference>
<feature type="transmembrane region" description="Helical" evidence="1">
    <location>
        <begin position="225"/>
        <end position="242"/>
    </location>
</feature>
<feature type="transmembrane region" description="Helical" evidence="1">
    <location>
        <begin position="359"/>
        <end position="386"/>
    </location>
</feature>
<keyword evidence="3" id="KW-1185">Reference proteome</keyword>
<comment type="caution">
    <text evidence="2">The sequence shown here is derived from an EMBL/GenBank/DDBJ whole genome shotgun (WGS) entry which is preliminary data.</text>
</comment>
<feature type="transmembrane region" description="Helical" evidence="1">
    <location>
        <begin position="6"/>
        <end position="22"/>
    </location>
</feature>
<feature type="transmembrane region" description="Helical" evidence="1">
    <location>
        <begin position="314"/>
        <end position="347"/>
    </location>
</feature>
<feature type="transmembrane region" description="Helical" evidence="1">
    <location>
        <begin position="29"/>
        <end position="52"/>
    </location>
</feature>
<feature type="transmembrane region" description="Helical" evidence="1">
    <location>
        <begin position="248"/>
        <end position="265"/>
    </location>
</feature>
<dbReference type="InterPro" id="IPR007294">
    <property type="entry name" value="DUF401"/>
</dbReference>
<keyword evidence="1" id="KW-0472">Membrane</keyword>
<evidence type="ECO:0000313" key="3">
    <source>
        <dbReference type="Proteomes" id="UP001431776"/>
    </source>
</evidence>
<evidence type="ECO:0000313" key="2">
    <source>
        <dbReference type="EMBL" id="MDI6448565.1"/>
    </source>
</evidence>
<dbReference type="Pfam" id="PF04165">
    <property type="entry name" value="DUF401"/>
    <property type="match status" value="1"/>
</dbReference>
<dbReference type="AlphaFoldDB" id="A0AAW6TVB4"/>
<protein>
    <submittedName>
        <fullName evidence="2">DUF401 family protein</fullName>
    </submittedName>
</protein>
<feature type="transmembrane region" description="Helical" evidence="1">
    <location>
        <begin position="181"/>
        <end position="204"/>
    </location>
</feature>
<keyword evidence="1" id="KW-0812">Transmembrane</keyword>
<feature type="transmembrane region" description="Helical" evidence="1">
    <location>
        <begin position="106"/>
        <end position="126"/>
    </location>
</feature>
<accession>A0AAW6TVB4</accession>
<gene>
    <name evidence="2" type="ORF">QJ522_05880</name>
</gene>
<dbReference type="PANTHER" id="PTHR39556">
    <property type="entry name" value="PROTEIN, PUTATIVE-RELATED"/>
    <property type="match status" value="1"/>
</dbReference>
<dbReference type="Proteomes" id="UP001431776">
    <property type="component" value="Unassembled WGS sequence"/>
</dbReference>
<name>A0AAW6TVB4_9BACT</name>
<dbReference type="PANTHER" id="PTHR39556:SF1">
    <property type="entry name" value="PROTEIN, PUTATIVE-RELATED"/>
    <property type="match status" value="1"/>
</dbReference>
<dbReference type="EMBL" id="JASCXX010000005">
    <property type="protein sequence ID" value="MDI6448565.1"/>
    <property type="molecule type" value="Genomic_DNA"/>
</dbReference>
<reference evidence="2" key="1">
    <citation type="submission" date="2023-05" db="EMBL/GenBank/DDBJ databases">
        <title>Anaerotaeda fermentans gen. nov., sp. nov., a novel anaerobic planctomycete of the new family within the order Sedimentisphaerales isolated from Taman Peninsula, Russia.</title>
        <authorList>
            <person name="Khomyakova M.A."/>
            <person name="Merkel A.Y."/>
            <person name="Slobodkin A.I."/>
        </authorList>
    </citation>
    <scope>NUCLEOTIDE SEQUENCE</scope>
    <source>
        <strain evidence="2">M17dextr</strain>
    </source>
</reference>
<feature type="transmembrane region" description="Helical" evidence="1">
    <location>
        <begin position="64"/>
        <end position="85"/>
    </location>
</feature>
<organism evidence="2 3">
    <name type="scientific">Anaerobaca lacustris</name>
    <dbReference type="NCBI Taxonomy" id="3044600"/>
    <lineage>
        <taxon>Bacteria</taxon>
        <taxon>Pseudomonadati</taxon>
        <taxon>Planctomycetota</taxon>
        <taxon>Phycisphaerae</taxon>
        <taxon>Sedimentisphaerales</taxon>
        <taxon>Anaerobacaceae</taxon>
        <taxon>Anaerobaca</taxon>
    </lineage>
</organism>
<sequence>MYALGAIVVSLLVLVALLRLRIKIGLSLVVAAGVLAVLLGVTPQAMWAQLVAEWRNRALTQTTPYLFVSLTSLLLLVNVVGEAMGQIGLSSRLAPAMQGLFRSRRVALAVVPLMMGMLPTPGGIMLSAPMVREAGDKIGVERSRLAAINFFFRHQWEPIWPLFPAIPLIQSMLGVSAGRLVGYHLVLTVAGIVGGVVFLLLVGIPPRRRDQSESKAGLGSHTKDFVHAFWPIAFTAVLYIGLHVPPAVAILLAILGLLLLHRVNLRRWPGIFRAAKEPDMVLLLFGALWFKLNLEAGGAVGSVVDFFAQLHMPVASIVFLLPFLVAASTGVTTGTVAITYPFLMAYIVRDGQTNLGLETLAFAGLQFGLAISPIHLCLALSASYFQTSLLRIILKVLPAALCVAAAGLAAAVLI</sequence>
<proteinExistence type="predicted"/>
<keyword evidence="1" id="KW-1133">Transmembrane helix</keyword>
<evidence type="ECO:0000256" key="1">
    <source>
        <dbReference type="SAM" id="Phobius"/>
    </source>
</evidence>
<feature type="transmembrane region" description="Helical" evidence="1">
    <location>
        <begin position="392"/>
        <end position="413"/>
    </location>
</feature>